<sequence length="298" mass="32357">MKAISFGEILWDIIGDTEHIGGASLNFAAHLAKLGGESYLVSALGNDERGDRGFDALVRHGIQADYINRVGDAPTGTVTVELEAGQPSYTIHEGVAWDCIRLKDEQLAAIQAGDWDCFYFGTLAQRSEINRTTLRSLFEKVRARHRFYDVNLRQSYYSREIIDVSLRHATIVKLNNDELDLVAEMFGLDGTGSPEEHMNRLTEQFGLESLIVTRGKDGVTLLSGGILRRIPVEPVEVADAVGAGDSFSAGFMYALGRGKDPFEAAGYGAALGSFTAARSGGVPDYDDTIRSLFAKLGG</sequence>
<organism evidence="5 6">
    <name type="scientific">Marispirochaeta aestuarii</name>
    <dbReference type="NCBI Taxonomy" id="1963862"/>
    <lineage>
        <taxon>Bacteria</taxon>
        <taxon>Pseudomonadati</taxon>
        <taxon>Spirochaetota</taxon>
        <taxon>Spirochaetia</taxon>
        <taxon>Spirochaetales</taxon>
        <taxon>Spirochaetaceae</taxon>
        <taxon>Marispirochaeta</taxon>
    </lineage>
</organism>
<dbReference type="EMBL" id="MWQY01000008">
    <property type="protein sequence ID" value="ORC35606.1"/>
    <property type="molecule type" value="Genomic_DNA"/>
</dbReference>
<name>A0A1Y1RZP4_9SPIO</name>
<dbReference type="Gene3D" id="3.40.1190.20">
    <property type="match status" value="1"/>
</dbReference>
<dbReference type="STRING" id="1963862.B4O97_08145"/>
<protein>
    <recommendedName>
        <fullName evidence="4">Carbohydrate kinase PfkB domain-containing protein</fullName>
    </recommendedName>
</protein>
<keyword evidence="3" id="KW-0418">Kinase</keyword>
<accession>A0A1Y1RZP4</accession>
<reference evidence="5 6" key="1">
    <citation type="submission" date="2017-03" db="EMBL/GenBank/DDBJ databases">
        <title>Draft Genome sequence of Marispirochaeta sp. strain JC444.</title>
        <authorList>
            <person name="Shivani Y."/>
            <person name="Subhash Y."/>
            <person name="Sasikala C."/>
            <person name="Ramana C."/>
        </authorList>
    </citation>
    <scope>NUCLEOTIDE SEQUENCE [LARGE SCALE GENOMIC DNA]</scope>
    <source>
        <strain evidence="5 6">JC444</strain>
    </source>
</reference>
<evidence type="ECO:0000256" key="3">
    <source>
        <dbReference type="ARBA" id="ARBA00022777"/>
    </source>
</evidence>
<gene>
    <name evidence="5" type="ORF">B4O97_08145</name>
</gene>
<dbReference type="RefSeq" id="WP_083049877.1">
    <property type="nucleotide sequence ID" value="NZ_MWQY01000008.1"/>
</dbReference>
<comment type="similarity">
    <text evidence="1">Belongs to the carbohydrate kinase PfkB family.</text>
</comment>
<evidence type="ECO:0000259" key="4">
    <source>
        <dbReference type="Pfam" id="PF00294"/>
    </source>
</evidence>
<evidence type="ECO:0000313" key="5">
    <source>
        <dbReference type="EMBL" id="ORC35606.1"/>
    </source>
</evidence>
<dbReference type="CDD" id="cd01167">
    <property type="entry name" value="bac_FRK"/>
    <property type="match status" value="1"/>
</dbReference>
<proteinExistence type="inferred from homology"/>
<dbReference type="SUPFAM" id="SSF53613">
    <property type="entry name" value="Ribokinase-like"/>
    <property type="match status" value="1"/>
</dbReference>
<dbReference type="Pfam" id="PF00294">
    <property type="entry name" value="PfkB"/>
    <property type="match status" value="1"/>
</dbReference>
<dbReference type="AlphaFoldDB" id="A0A1Y1RZP4"/>
<dbReference type="InterPro" id="IPR011611">
    <property type="entry name" value="PfkB_dom"/>
</dbReference>
<dbReference type="GO" id="GO:0016301">
    <property type="term" value="F:kinase activity"/>
    <property type="evidence" value="ECO:0007669"/>
    <property type="project" value="UniProtKB-KW"/>
</dbReference>
<comment type="caution">
    <text evidence="5">The sequence shown here is derived from an EMBL/GenBank/DDBJ whole genome shotgun (WGS) entry which is preliminary data.</text>
</comment>
<keyword evidence="6" id="KW-1185">Reference proteome</keyword>
<evidence type="ECO:0000313" key="6">
    <source>
        <dbReference type="Proteomes" id="UP000192343"/>
    </source>
</evidence>
<dbReference type="OrthoDB" id="9801219at2"/>
<feature type="domain" description="Carbohydrate kinase PfkB" evidence="4">
    <location>
        <begin position="17"/>
        <end position="282"/>
    </location>
</feature>
<dbReference type="PANTHER" id="PTHR43085">
    <property type="entry name" value="HEXOKINASE FAMILY MEMBER"/>
    <property type="match status" value="1"/>
</dbReference>
<dbReference type="PANTHER" id="PTHR43085:SF57">
    <property type="entry name" value="CARBOHYDRATE KINASE PFKB DOMAIN-CONTAINING PROTEIN"/>
    <property type="match status" value="1"/>
</dbReference>
<dbReference type="InterPro" id="IPR050306">
    <property type="entry name" value="PfkB_Carbo_kinase"/>
</dbReference>
<keyword evidence="2" id="KW-0808">Transferase</keyword>
<dbReference type="InterPro" id="IPR029056">
    <property type="entry name" value="Ribokinase-like"/>
</dbReference>
<dbReference type="Proteomes" id="UP000192343">
    <property type="component" value="Unassembled WGS sequence"/>
</dbReference>
<evidence type="ECO:0000256" key="2">
    <source>
        <dbReference type="ARBA" id="ARBA00022679"/>
    </source>
</evidence>
<evidence type="ECO:0000256" key="1">
    <source>
        <dbReference type="ARBA" id="ARBA00010688"/>
    </source>
</evidence>